<name>A0A6V8KXJ6_9ACTN</name>
<reference evidence="6 7" key="1">
    <citation type="submission" date="2020-03" db="EMBL/GenBank/DDBJ databases">
        <title>Whole genome shotgun sequence of Phytohabitans rumicis NBRC 108638.</title>
        <authorList>
            <person name="Komaki H."/>
            <person name="Tamura T."/>
        </authorList>
    </citation>
    <scope>NUCLEOTIDE SEQUENCE [LARGE SCALE GENOMIC DNA]</scope>
    <source>
        <strain evidence="6 7">NBRC 108638</strain>
    </source>
</reference>
<protein>
    <recommendedName>
        <fullName evidence="5">Orc1-like AAA ATPase domain-containing protein</fullName>
    </recommendedName>
</protein>
<organism evidence="6 7">
    <name type="scientific">Phytohabitans rumicis</name>
    <dbReference type="NCBI Taxonomy" id="1076125"/>
    <lineage>
        <taxon>Bacteria</taxon>
        <taxon>Bacillati</taxon>
        <taxon>Actinomycetota</taxon>
        <taxon>Actinomycetes</taxon>
        <taxon>Micromonosporales</taxon>
        <taxon>Micromonosporaceae</taxon>
    </lineage>
</organism>
<evidence type="ECO:0000256" key="4">
    <source>
        <dbReference type="SAM" id="MobiDB-lite"/>
    </source>
</evidence>
<evidence type="ECO:0000256" key="1">
    <source>
        <dbReference type="ARBA" id="ARBA00022741"/>
    </source>
</evidence>
<dbReference type="Pfam" id="PF13191">
    <property type="entry name" value="AAA_16"/>
    <property type="match status" value="1"/>
</dbReference>
<dbReference type="EMBL" id="BLPG01000001">
    <property type="protein sequence ID" value="GFJ87039.1"/>
    <property type="molecule type" value="Genomic_DNA"/>
</dbReference>
<comment type="caution">
    <text evidence="6">The sequence shown here is derived from an EMBL/GenBank/DDBJ whole genome shotgun (WGS) entry which is preliminary data.</text>
</comment>
<dbReference type="Gene3D" id="3.40.50.300">
    <property type="entry name" value="P-loop containing nucleotide triphosphate hydrolases"/>
    <property type="match status" value="1"/>
</dbReference>
<reference evidence="6 7" key="2">
    <citation type="submission" date="2020-03" db="EMBL/GenBank/DDBJ databases">
        <authorList>
            <person name="Ichikawa N."/>
            <person name="Kimura A."/>
            <person name="Kitahashi Y."/>
            <person name="Uohara A."/>
        </authorList>
    </citation>
    <scope>NUCLEOTIDE SEQUENCE [LARGE SCALE GENOMIC DNA]</scope>
    <source>
        <strain evidence="6 7">NBRC 108638</strain>
    </source>
</reference>
<dbReference type="PANTHER" id="PTHR16305:SF35">
    <property type="entry name" value="TRANSCRIPTIONAL ACTIVATOR DOMAIN"/>
    <property type="match status" value="1"/>
</dbReference>
<feature type="domain" description="Orc1-like AAA ATPase" evidence="5">
    <location>
        <begin position="4"/>
        <end position="178"/>
    </location>
</feature>
<feature type="coiled-coil region" evidence="3">
    <location>
        <begin position="932"/>
        <end position="959"/>
    </location>
</feature>
<dbReference type="InterPro" id="IPR041664">
    <property type="entry name" value="AAA_16"/>
</dbReference>
<dbReference type="InterPro" id="IPR027417">
    <property type="entry name" value="P-loop_NTPase"/>
</dbReference>
<dbReference type="Proteomes" id="UP000482960">
    <property type="component" value="Unassembled WGS sequence"/>
</dbReference>
<dbReference type="GO" id="GO:0004016">
    <property type="term" value="F:adenylate cyclase activity"/>
    <property type="evidence" value="ECO:0007669"/>
    <property type="project" value="TreeGrafter"/>
</dbReference>
<keyword evidence="1" id="KW-0547">Nucleotide-binding</keyword>
<dbReference type="AlphaFoldDB" id="A0A6V8KXJ6"/>
<dbReference type="GO" id="GO:0005737">
    <property type="term" value="C:cytoplasm"/>
    <property type="evidence" value="ECO:0007669"/>
    <property type="project" value="TreeGrafter"/>
</dbReference>
<dbReference type="RefSeq" id="WP_173073812.1">
    <property type="nucleotide sequence ID" value="NZ_BAABJB010000031.1"/>
</dbReference>
<evidence type="ECO:0000313" key="6">
    <source>
        <dbReference type="EMBL" id="GFJ87039.1"/>
    </source>
</evidence>
<keyword evidence="7" id="KW-1185">Reference proteome</keyword>
<sequence>MPAFVGRTEPLARLTAAYLSLTARPAGPAPRWAGLVLVTGEAGIGKTTLLTRFTDQVTAAGGTIVWGTCWDSDQAPAWWPWTQALRALLGQHGDLASTAGPELAAIVPELVPDTPAASGAGTEGRIRVLDAAAQLLRRATSHTPVVVVLDDLQWADPSTVDLLRFVARQPQQGALLLVGAYRPDEPATGATTALADLASIAELVSLQGLSAGEVADLVRAVTGTEGPEQWVRIVHERSGGHPFYARELCQLLATTGAAKDVPVAVRDAIGRRLARLSTRCAALLDAAAVAGRTLLPDVLAEVTGDDTTRVAALAVEATAAGILAAAGDDGTVRFVHDLYRETIYAALTPQRRLDLHHRVATALLHRHERGGQVFAAELAHHFTNAIPAAGTAPAAAWTHTAAQADTARFAFAEAAGHLARLRSAVAAAGHRLADTDLVGVLTAEADLRLRSGDAARARELLDTAWARAAATGQADLLGTAALGLDRVDARFAMPRADLVNVLSTARDALHGTGTTTEATVTAALARQLQHSVPADRPQARPLAERAVTIARTLDDQAALASCLLAQHDTLWTPGTATERAAIAAEIADLARSAGDPERHAQALLLSATAQLENASAAFRATFAEYAHVTQQLRQPRHDYLLRTRQAALALLDGDIATGERLSTQAARLGEAVGDSDTGNVRMSQRLEVVRARNDPGELRETAAEAVAWWIGAPAHAHAIAAGFHARAGDLDTAHRELDTVLALEDWRTDRSYLWSIFVGEMVTAAIAIQDRPLCQRLLEDLLPLADTCAVNAALVCFMGAHAHRIALLHAALDQPDLARRWLRQALQTHRRLGARAWQAETQHALANLGDPSPSAPTGPDQDAPLLHRVGDLWQASYHGRSAYIRDAKGLRDLAALIAHPGTDLPALELAGGDTSLSGHAPSNQPVLDRAALIAYRRRLAELDDELQTAQTHADLARQQHATDEREQLLAELRRATRPDGSPRPFGNTTAERARKAVTARIRDAIRRIADAHPELGAHLDRTIRTGTTCRYDVPTAP</sequence>
<keyword evidence="2" id="KW-0067">ATP-binding</keyword>
<dbReference type="PANTHER" id="PTHR16305">
    <property type="entry name" value="TESTICULAR SOLUBLE ADENYLYL CYCLASE"/>
    <property type="match status" value="1"/>
</dbReference>
<gene>
    <name evidence="6" type="ORF">Prum_006810</name>
</gene>
<proteinExistence type="predicted"/>
<keyword evidence="3" id="KW-0175">Coiled coil</keyword>
<dbReference type="SUPFAM" id="SSF52540">
    <property type="entry name" value="P-loop containing nucleoside triphosphate hydrolases"/>
    <property type="match status" value="1"/>
</dbReference>
<feature type="region of interest" description="Disordered" evidence="4">
    <location>
        <begin position="972"/>
        <end position="991"/>
    </location>
</feature>
<evidence type="ECO:0000256" key="3">
    <source>
        <dbReference type="SAM" id="Coils"/>
    </source>
</evidence>
<evidence type="ECO:0000256" key="2">
    <source>
        <dbReference type="ARBA" id="ARBA00022840"/>
    </source>
</evidence>
<evidence type="ECO:0000259" key="5">
    <source>
        <dbReference type="Pfam" id="PF13191"/>
    </source>
</evidence>
<evidence type="ECO:0000313" key="7">
    <source>
        <dbReference type="Proteomes" id="UP000482960"/>
    </source>
</evidence>
<accession>A0A6V8KXJ6</accession>
<dbReference type="GO" id="GO:0005524">
    <property type="term" value="F:ATP binding"/>
    <property type="evidence" value="ECO:0007669"/>
    <property type="project" value="UniProtKB-KW"/>
</dbReference>